<gene>
    <name evidence="7" type="primary">rumA2</name>
    <name evidence="7" type="ORF">RBI_II00223</name>
</gene>
<sequence length="423" mass="47487">MKRVNVMNKHTTIDKSTGEKKCSCFKRCGGCQLDKVYAQQIEWKQAKADRMLSRFCRPQQIITMDDPYNYRNKVQTVYKVNSSKRIVSGVYQSSTHSMIITDDCFLEDIRAQQIVATLKELMVDFRILPYNEESGQGLLKHTLIRTSQTTGEVMLVLVTATPIFPAKKNFVKAITEKHPYITTIVQNVNKGRVPLTLGDRDIIMYGKGYITDEMCGCKFRISPHSFYQVNPEQTEKLYSKAVSCAELKKGDKVIDAYCGTGTIGLIAAKSGADVAGVELNAEAVKDAVSNAKLNKLDNIRFYNEDAGEFMTKLAQAGESCDTVFLDPPRAGTTEEFVEALGKLRPEKIVYVSCKIETLERDLKLLAKIGYKAQLIQPVDMFPHTTGIENVVLLKRKMISLTPNRTPDKKGDKKIEPKGKTSHR</sequence>
<dbReference type="Gene3D" id="2.40.50.1070">
    <property type="match status" value="1"/>
</dbReference>
<feature type="compositionally biased region" description="Basic and acidic residues" evidence="6">
    <location>
        <begin position="405"/>
        <end position="423"/>
    </location>
</feature>
<evidence type="ECO:0000256" key="4">
    <source>
        <dbReference type="PROSITE-ProRule" id="PRU01024"/>
    </source>
</evidence>
<evidence type="ECO:0000256" key="5">
    <source>
        <dbReference type="PROSITE-ProRule" id="PRU10015"/>
    </source>
</evidence>
<keyword evidence="8" id="KW-1185">Reference proteome</keyword>
<feature type="region of interest" description="Disordered" evidence="6">
    <location>
        <begin position="402"/>
        <end position="423"/>
    </location>
</feature>
<feature type="binding site" evidence="4">
    <location>
        <position position="326"/>
    </location>
    <ligand>
        <name>S-adenosyl-L-methionine</name>
        <dbReference type="ChEBI" id="CHEBI:59789"/>
    </ligand>
</feature>
<dbReference type="Pfam" id="PF05958">
    <property type="entry name" value="tRNA_U5-meth_tr"/>
    <property type="match status" value="1"/>
</dbReference>
<name>A0ABP1WNV2_9FIRM</name>
<evidence type="ECO:0000256" key="3">
    <source>
        <dbReference type="ARBA" id="ARBA00022691"/>
    </source>
</evidence>
<dbReference type="EMBL" id="HF545617">
    <property type="protein sequence ID" value="CCO05997.1"/>
    <property type="molecule type" value="Genomic_DNA"/>
</dbReference>
<dbReference type="CDD" id="cd02440">
    <property type="entry name" value="AdoMet_MTases"/>
    <property type="match status" value="1"/>
</dbReference>
<dbReference type="PANTHER" id="PTHR11061">
    <property type="entry name" value="RNA M5U METHYLTRANSFERASE"/>
    <property type="match status" value="1"/>
</dbReference>
<proteinExistence type="inferred from homology"/>
<dbReference type="InterPro" id="IPR030390">
    <property type="entry name" value="MeTrfase_TrmA_AS"/>
</dbReference>
<dbReference type="InterPro" id="IPR010280">
    <property type="entry name" value="U5_MeTrfase_fam"/>
</dbReference>
<comment type="similarity">
    <text evidence="4">Belongs to the class I-like SAM-binding methyltransferase superfamily. RNA M5U methyltransferase family.</text>
</comment>
<dbReference type="Proteomes" id="UP000027600">
    <property type="component" value="Chromosome II"/>
</dbReference>
<organism evidence="7 8">
    <name type="scientific">Ruminococcus bicirculans</name>
    <name type="common">ex Wegman et al. 2014</name>
    <dbReference type="NCBI Taxonomy" id="1160721"/>
    <lineage>
        <taxon>Bacteria</taxon>
        <taxon>Bacillati</taxon>
        <taxon>Bacillota</taxon>
        <taxon>Clostridia</taxon>
        <taxon>Eubacteriales</taxon>
        <taxon>Oscillospiraceae</taxon>
        <taxon>Ruminococcus</taxon>
    </lineage>
</organism>
<feature type="active site" description="Nucleophile" evidence="4">
    <location>
        <position position="353"/>
    </location>
</feature>
<dbReference type="PROSITE" id="PS51687">
    <property type="entry name" value="SAM_MT_RNA_M5U"/>
    <property type="match status" value="1"/>
</dbReference>
<dbReference type="PROSITE" id="PS01230">
    <property type="entry name" value="TRMA_1"/>
    <property type="match status" value="1"/>
</dbReference>
<keyword evidence="1 4" id="KW-0489">Methyltransferase</keyword>
<evidence type="ECO:0000256" key="1">
    <source>
        <dbReference type="ARBA" id="ARBA00022603"/>
    </source>
</evidence>
<dbReference type="SUPFAM" id="SSF53335">
    <property type="entry name" value="S-adenosyl-L-methionine-dependent methyltransferases"/>
    <property type="match status" value="1"/>
</dbReference>
<evidence type="ECO:0000256" key="6">
    <source>
        <dbReference type="SAM" id="MobiDB-lite"/>
    </source>
</evidence>
<dbReference type="EC" id="2.1.1.-" evidence="7"/>
<evidence type="ECO:0000313" key="8">
    <source>
        <dbReference type="Proteomes" id="UP000027600"/>
    </source>
</evidence>
<keyword evidence="3 4" id="KW-0949">S-adenosyl-L-methionine</keyword>
<evidence type="ECO:0000256" key="2">
    <source>
        <dbReference type="ARBA" id="ARBA00022679"/>
    </source>
</evidence>
<evidence type="ECO:0000313" key="7">
    <source>
        <dbReference type="EMBL" id="CCO05997.1"/>
    </source>
</evidence>
<dbReference type="PANTHER" id="PTHR11061:SF30">
    <property type="entry name" value="TRNA (URACIL(54)-C(5))-METHYLTRANSFERASE"/>
    <property type="match status" value="1"/>
</dbReference>
<dbReference type="NCBIfam" id="TIGR00479">
    <property type="entry name" value="rumA"/>
    <property type="match status" value="1"/>
</dbReference>
<feature type="binding site" evidence="4">
    <location>
        <position position="257"/>
    </location>
    <ligand>
        <name>S-adenosyl-L-methionine</name>
        <dbReference type="ChEBI" id="CHEBI:59789"/>
    </ligand>
</feature>
<reference evidence="7 8" key="1">
    <citation type="journal article" date="2014" name="Int. J. Syst. Evol. Microbiol.">
        <title>Complete genome of a new Firmicutes species belonging to the dominant human colonic microbiota ('Ruminococcus bicirculans') reveals two chromosomes and a selective capacity to utilize plant glucans.</title>
        <authorList>
            <consortium name="NISC Comparative Sequencing Program"/>
            <person name="Wegmann U."/>
            <person name="Louis P."/>
            <person name="Goesmann A."/>
            <person name="Henrissat B."/>
            <person name="Duncan S.H."/>
            <person name="Flint H.J."/>
        </authorList>
    </citation>
    <scope>NUCLEOTIDE SEQUENCE [LARGE SCALE GENOMIC DNA]</scope>
    <source>
        <strain evidence="7 8">80/3</strain>
    </source>
</reference>
<dbReference type="GO" id="GO:0032259">
    <property type="term" value="P:methylation"/>
    <property type="evidence" value="ECO:0007669"/>
    <property type="project" value="UniProtKB-KW"/>
</dbReference>
<dbReference type="Gene3D" id="3.40.50.150">
    <property type="entry name" value="Vaccinia Virus protein VP39"/>
    <property type="match status" value="1"/>
</dbReference>
<feature type="binding site" evidence="4">
    <location>
        <position position="278"/>
    </location>
    <ligand>
        <name>S-adenosyl-L-methionine</name>
        <dbReference type="ChEBI" id="CHEBI:59789"/>
    </ligand>
</feature>
<keyword evidence="2 4" id="KW-0808">Transferase</keyword>
<feature type="binding site" evidence="4">
    <location>
        <position position="228"/>
    </location>
    <ligand>
        <name>S-adenosyl-L-methionine</name>
        <dbReference type="ChEBI" id="CHEBI:59789"/>
    </ligand>
</feature>
<dbReference type="InterPro" id="IPR029063">
    <property type="entry name" value="SAM-dependent_MTases_sf"/>
</dbReference>
<dbReference type="GO" id="GO:0008168">
    <property type="term" value="F:methyltransferase activity"/>
    <property type="evidence" value="ECO:0007669"/>
    <property type="project" value="UniProtKB-KW"/>
</dbReference>
<protein>
    <submittedName>
        <fullName evidence="7">23S rRNA (Uracil-5-)-methyltransferase RumA</fullName>
        <ecNumber evidence="7">2.1.1.-</ecNumber>
    </submittedName>
</protein>
<accession>A0ABP1WNV2</accession>
<feature type="active site" evidence="5">
    <location>
        <position position="353"/>
    </location>
</feature>